<dbReference type="PANTHER" id="PTHR31509">
    <property type="entry name" value="BPS1-LIKE PROTEIN"/>
    <property type="match status" value="1"/>
</dbReference>
<organism evidence="1">
    <name type="scientific">Brachypodium distachyon</name>
    <name type="common">Purple false brome</name>
    <name type="synonym">Trachynia distachya</name>
    <dbReference type="NCBI Taxonomy" id="15368"/>
    <lineage>
        <taxon>Eukaryota</taxon>
        <taxon>Viridiplantae</taxon>
        <taxon>Streptophyta</taxon>
        <taxon>Embryophyta</taxon>
        <taxon>Tracheophyta</taxon>
        <taxon>Spermatophyta</taxon>
        <taxon>Magnoliopsida</taxon>
        <taxon>Liliopsida</taxon>
        <taxon>Poales</taxon>
        <taxon>Poaceae</taxon>
        <taxon>BOP clade</taxon>
        <taxon>Pooideae</taxon>
        <taxon>Stipodae</taxon>
        <taxon>Brachypodieae</taxon>
        <taxon>Brachypodium</taxon>
    </lineage>
</organism>
<dbReference type="AlphaFoldDB" id="A0A2K2CPN6"/>
<protein>
    <submittedName>
        <fullName evidence="1 2">Uncharacterized protein</fullName>
    </submittedName>
</protein>
<dbReference type="RefSeq" id="XP_010237853.1">
    <property type="nucleotide sequence ID" value="XM_010239551.3"/>
</dbReference>
<dbReference type="GeneID" id="104584611"/>
<dbReference type="EMBL" id="CM000883">
    <property type="protein sequence ID" value="PNT63980.1"/>
    <property type="molecule type" value="Genomic_DNA"/>
</dbReference>
<reference evidence="1" key="2">
    <citation type="submission" date="2017-06" db="EMBL/GenBank/DDBJ databases">
        <title>WGS assembly of Brachypodium distachyon.</title>
        <authorList>
            <consortium name="The International Brachypodium Initiative"/>
            <person name="Lucas S."/>
            <person name="Harmon-Smith M."/>
            <person name="Lail K."/>
            <person name="Tice H."/>
            <person name="Grimwood J."/>
            <person name="Bruce D."/>
            <person name="Barry K."/>
            <person name="Shu S."/>
            <person name="Lindquist E."/>
            <person name="Wang M."/>
            <person name="Pitluck S."/>
            <person name="Vogel J.P."/>
            <person name="Garvin D.F."/>
            <person name="Mockler T.C."/>
            <person name="Schmutz J."/>
            <person name="Rokhsar D."/>
            <person name="Bevan M.W."/>
        </authorList>
    </citation>
    <scope>NUCLEOTIDE SEQUENCE</scope>
    <source>
        <strain evidence="1">Bd21</strain>
    </source>
</reference>
<dbReference type="ExpressionAtlas" id="A0A2K2CPN6">
    <property type="expression patterns" value="baseline"/>
</dbReference>
<proteinExistence type="predicted"/>
<reference evidence="2" key="3">
    <citation type="submission" date="2018-08" db="UniProtKB">
        <authorList>
            <consortium name="EnsemblPlants"/>
        </authorList>
    </citation>
    <scope>IDENTIFICATION</scope>
    <source>
        <strain evidence="2">cv. Bd21</strain>
    </source>
</reference>
<gene>
    <name evidence="2" type="primary">LOC104584611</name>
    <name evidence="1" type="ORF">BRADI_4g23172v3</name>
</gene>
<sequence length="214" mass="23511">MQQQIYSDQIIPRCLLLDSILGSPHECTHMKTTTTTTTTRRLLLRPISTTSSPRRQCPLAAGLAQLDSFSSDDGAGGRLPVRWCADAMRLVKRTQRDLIAAFWSSSAAEEARRFDGEGDGEEWLDLEKYMEETAALLDLCNALKSAAARLRRRCMAADFAAAAGGEDEESAEVRGSGELREAAEMLGSVVDQVFDEVIRGRNEMLGILRDKALA</sequence>
<accession>A0A2K2CPN6</accession>
<reference evidence="1 2" key="1">
    <citation type="journal article" date="2010" name="Nature">
        <title>Genome sequencing and analysis of the model grass Brachypodium distachyon.</title>
        <authorList>
            <consortium name="International Brachypodium Initiative"/>
        </authorList>
    </citation>
    <scope>NUCLEOTIDE SEQUENCE [LARGE SCALE GENOMIC DNA]</scope>
    <source>
        <strain evidence="1">Bd21</strain>
        <strain evidence="2">cv. Bd21</strain>
    </source>
</reference>
<evidence type="ECO:0000313" key="2">
    <source>
        <dbReference type="EnsemblPlants" id="PNT63980"/>
    </source>
</evidence>
<dbReference type="Proteomes" id="UP000008810">
    <property type="component" value="Chromosome 4"/>
</dbReference>
<evidence type="ECO:0000313" key="3">
    <source>
        <dbReference type="Proteomes" id="UP000008810"/>
    </source>
</evidence>
<evidence type="ECO:0000313" key="1">
    <source>
        <dbReference type="EMBL" id="PNT63981.1"/>
    </source>
</evidence>
<dbReference type="Gramene" id="PNT63980">
    <property type="protein sequence ID" value="PNT63980"/>
    <property type="gene ID" value="BRADI_4g23172v3"/>
</dbReference>
<name>A0A2K2CPN6_BRADI</name>
<dbReference type="KEGG" id="bdi:104584611"/>
<dbReference type="EnsemblPlants" id="PNT63980">
    <property type="protein sequence ID" value="PNT63980"/>
    <property type="gene ID" value="BRADI_4g23172v3"/>
</dbReference>
<dbReference type="EMBL" id="CM000883">
    <property type="protein sequence ID" value="PNT63981.1"/>
    <property type="molecule type" value="Genomic_DNA"/>
</dbReference>
<keyword evidence="3" id="KW-1185">Reference proteome</keyword>
<dbReference type="Gramene" id="PNT63981">
    <property type="protein sequence ID" value="PNT63981"/>
    <property type="gene ID" value="BRADI_4g23172v3"/>
</dbReference>
<dbReference type="EnsemblPlants" id="PNT63981">
    <property type="protein sequence ID" value="PNT63981"/>
    <property type="gene ID" value="BRADI_4g23172v3"/>
</dbReference>